<dbReference type="CDD" id="cd01948">
    <property type="entry name" value="EAL"/>
    <property type="match status" value="1"/>
</dbReference>
<dbReference type="FunFam" id="3.30.70.270:FF:000001">
    <property type="entry name" value="Diguanylate cyclase domain protein"/>
    <property type="match status" value="1"/>
</dbReference>
<dbReference type="AlphaFoldDB" id="G8LWI5"/>
<dbReference type="Gene3D" id="3.30.450.20">
    <property type="entry name" value="PAS domain"/>
    <property type="match status" value="2"/>
</dbReference>
<dbReference type="eggNOG" id="COG5001">
    <property type="taxonomic scope" value="Bacteria"/>
</dbReference>
<dbReference type="InterPro" id="IPR035965">
    <property type="entry name" value="PAS-like_dom_sf"/>
</dbReference>
<dbReference type="InterPro" id="IPR013655">
    <property type="entry name" value="PAS_fold_3"/>
</dbReference>
<dbReference type="SMART" id="SM00091">
    <property type="entry name" value="PAS"/>
    <property type="match status" value="2"/>
</dbReference>
<evidence type="ECO:0000259" key="4">
    <source>
        <dbReference type="PROSITE" id="PS50887"/>
    </source>
</evidence>
<dbReference type="CDD" id="cd00130">
    <property type="entry name" value="PAS"/>
    <property type="match status" value="2"/>
</dbReference>
<keyword evidence="6" id="KW-1185">Reference proteome</keyword>
<organism evidence="5 6">
    <name type="scientific">Acetivibrio clariflavus (strain DSM 19732 / NBRC 101661 / EBR45)</name>
    <name type="common">Clostridium clariflavum</name>
    <dbReference type="NCBI Taxonomy" id="720554"/>
    <lineage>
        <taxon>Bacteria</taxon>
        <taxon>Bacillati</taxon>
        <taxon>Bacillota</taxon>
        <taxon>Clostridia</taxon>
        <taxon>Eubacteriales</taxon>
        <taxon>Oscillospiraceae</taxon>
        <taxon>Acetivibrio</taxon>
    </lineage>
</organism>
<dbReference type="InterPro" id="IPR035919">
    <property type="entry name" value="EAL_sf"/>
</dbReference>
<feature type="transmembrane region" description="Helical" evidence="1">
    <location>
        <begin position="50"/>
        <end position="68"/>
    </location>
</feature>
<evidence type="ECO:0000313" key="6">
    <source>
        <dbReference type="Proteomes" id="UP000005435"/>
    </source>
</evidence>
<dbReference type="Pfam" id="PF08447">
    <property type="entry name" value="PAS_3"/>
    <property type="match status" value="1"/>
</dbReference>
<dbReference type="InterPro" id="IPR001633">
    <property type="entry name" value="EAL_dom"/>
</dbReference>
<dbReference type="SUPFAM" id="SSF55785">
    <property type="entry name" value="PYP-like sensor domain (PAS domain)"/>
    <property type="match status" value="2"/>
</dbReference>
<evidence type="ECO:0000259" key="2">
    <source>
        <dbReference type="PROSITE" id="PS50112"/>
    </source>
</evidence>
<dbReference type="SUPFAM" id="SSF55073">
    <property type="entry name" value="Nucleotide cyclase"/>
    <property type="match status" value="1"/>
</dbReference>
<dbReference type="PROSITE" id="PS50883">
    <property type="entry name" value="EAL"/>
    <property type="match status" value="1"/>
</dbReference>
<evidence type="ECO:0000313" key="5">
    <source>
        <dbReference type="EMBL" id="AEV67611.1"/>
    </source>
</evidence>
<accession>G8LWI5</accession>
<dbReference type="PROSITE" id="PS50112">
    <property type="entry name" value="PAS"/>
    <property type="match status" value="2"/>
</dbReference>
<dbReference type="STRING" id="720554.Clocl_0933"/>
<dbReference type="NCBIfam" id="TIGR00229">
    <property type="entry name" value="sensory_box"/>
    <property type="match status" value="2"/>
</dbReference>
<name>G8LWI5_ACECE</name>
<feature type="transmembrane region" description="Helical" evidence="1">
    <location>
        <begin position="106"/>
        <end position="122"/>
    </location>
</feature>
<keyword evidence="1" id="KW-0472">Membrane</keyword>
<reference evidence="6" key="1">
    <citation type="submission" date="2011-12" db="EMBL/GenBank/DDBJ databases">
        <title>Complete sequence of Clostridium clariflavum DSM 19732.</title>
        <authorList>
            <consortium name="US DOE Joint Genome Institute"/>
            <person name="Lucas S."/>
            <person name="Han J."/>
            <person name="Lapidus A."/>
            <person name="Cheng J.-F."/>
            <person name="Goodwin L."/>
            <person name="Pitluck S."/>
            <person name="Peters L."/>
            <person name="Teshima H."/>
            <person name="Detter J.C."/>
            <person name="Han C."/>
            <person name="Tapia R."/>
            <person name="Land M."/>
            <person name="Hauser L."/>
            <person name="Kyrpides N."/>
            <person name="Ivanova N."/>
            <person name="Pagani I."/>
            <person name="Kitzmiller T."/>
            <person name="Lynd L."/>
            <person name="Izquierdo J."/>
            <person name="Woyke T."/>
        </authorList>
    </citation>
    <scope>NUCLEOTIDE SEQUENCE [LARGE SCALE GENOMIC DNA]</scope>
    <source>
        <strain evidence="6">DSM 19732 / NBRC 101661 / EBR45</strain>
    </source>
</reference>
<feature type="domain" description="EAL" evidence="3">
    <location>
        <begin position="603"/>
        <end position="856"/>
    </location>
</feature>
<feature type="transmembrane region" description="Helical" evidence="1">
    <location>
        <begin position="154"/>
        <end position="173"/>
    </location>
</feature>
<dbReference type="Proteomes" id="UP000005435">
    <property type="component" value="Chromosome"/>
</dbReference>
<dbReference type="InterPro" id="IPR013767">
    <property type="entry name" value="PAS_fold"/>
</dbReference>
<keyword evidence="1" id="KW-0812">Transmembrane</keyword>
<dbReference type="Pfam" id="PF00563">
    <property type="entry name" value="EAL"/>
    <property type="match status" value="1"/>
</dbReference>
<dbReference type="SMART" id="SM00052">
    <property type="entry name" value="EAL"/>
    <property type="match status" value="1"/>
</dbReference>
<gene>
    <name evidence="5" type="ordered locus">Clocl_0933</name>
</gene>
<reference evidence="5 6" key="2">
    <citation type="journal article" date="2012" name="Stand. Genomic Sci.">
        <title>Complete Genome Sequence of Clostridium clariflavum DSM 19732.</title>
        <authorList>
            <person name="Izquierdo J.A."/>
            <person name="Goodwin L."/>
            <person name="Davenport K.W."/>
            <person name="Teshima H."/>
            <person name="Bruce D."/>
            <person name="Detter C."/>
            <person name="Tapia R."/>
            <person name="Han S."/>
            <person name="Land M."/>
            <person name="Hauser L."/>
            <person name="Jeffries C.D."/>
            <person name="Han J."/>
            <person name="Pitluck S."/>
            <person name="Nolan M."/>
            <person name="Chen A."/>
            <person name="Huntemann M."/>
            <person name="Mavromatis K."/>
            <person name="Mikhailova N."/>
            <person name="Liolios K."/>
            <person name="Woyke T."/>
            <person name="Lynd L.R."/>
        </authorList>
    </citation>
    <scope>NUCLEOTIDE SEQUENCE [LARGE SCALE GENOMIC DNA]</scope>
    <source>
        <strain evidence="6">DSM 19732 / NBRC 101661 / EBR45</strain>
    </source>
</reference>
<feature type="transmembrane region" description="Helical" evidence="1">
    <location>
        <begin position="129"/>
        <end position="148"/>
    </location>
</feature>
<dbReference type="PROSITE" id="PS50887">
    <property type="entry name" value="GGDEF"/>
    <property type="match status" value="1"/>
</dbReference>
<dbReference type="InterPro" id="IPR000160">
    <property type="entry name" value="GGDEF_dom"/>
</dbReference>
<dbReference type="PANTHER" id="PTHR44757:SF2">
    <property type="entry name" value="BIOFILM ARCHITECTURE MAINTENANCE PROTEIN MBAA"/>
    <property type="match status" value="1"/>
</dbReference>
<dbReference type="Pfam" id="PF00989">
    <property type="entry name" value="PAS"/>
    <property type="match status" value="1"/>
</dbReference>
<dbReference type="Pfam" id="PF00990">
    <property type="entry name" value="GGDEF"/>
    <property type="match status" value="1"/>
</dbReference>
<sequence precursor="true">MNKFGFEFDNKRESLLPRTICLLGALFSPIVAIIWRMLNSNSGIPLNKYIFITFTVIFFASFIGIYALSYKNKIISKNIYGLVSIVCCVANLIILYLAYLKNFKDNSIVVFLFVFFATTLIFEKFTHLLVYMIAMGFLTIGALIFAKNPAVDKGSTVLIMLLFLVVSCANLKFKVDMTKKLQNKIEQYKKLFDLSPLGVVIHKNGEILYVNSTFIQMMKLSESENIIGRQVSELIHPDYRNKVKFDIEKRFVNERLDFVEQKLILPDETIIEVEADSIEEKHMGQSVVICVFKDITDRKKTERMLIEAESRYRGLLESTLVGVCLCQDNFIYANSYLEKLLDYSKEELYNMSFFDIVYFEDRPLVEQYEPKKMKSDVISQFRIVRRDKKIIFVEAHAAATTYYGNPTTIVTLLDISHIKKTEEKIKYIAYHDSLTGLPNRYMLNDYIDKVISESRANDSQVKEMGVMLVDLDRFKIINDSLGHSFGDAVLKEAAQKLKSCVGDNNLVFRYGGDEFVILLPNTDASGCANIAKNITDAFRQPFCVNGKKTFSTTSIGISMFPEDGDSAETLIKNADVAMYVVKDVGRNNYQFYHENFNKELLRKMELENDLRKALDNDEFVLYYQPQIDLRTGKIVGFEALIRWNHPEYGLVYPAEFIPLAEETGLIVPIGKWVIETACKQNKSWQNMDYGYIPVSVNVSAYQILHSDLSAIIREALDRTKLDPKWLIVEITESIMQDIEKTDAIINELKSFNVKVAIDDFGTGYSTIGLLKNLKFDILKIDPSFTADLKKDNSSVDLVKLIIDFACQRSYSIIAEGIEDEEQVRILTEKGCNWGQGFYYSKPVPYDSVMDILSSMNS</sequence>
<protein>
    <submittedName>
        <fullName evidence="5">PAS domain S-box/diguanylate cyclase (GGDEF) domain-containing protein</fullName>
    </submittedName>
</protein>
<dbReference type="InterPro" id="IPR000014">
    <property type="entry name" value="PAS"/>
</dbReference>
<dbReference type="SMART" id="SM00267">
    <property type="entry name" value="GGDEF"/>
    <property type="match status" value="1"/>
</dbReference>
<feature type="domain" description="PAS" evidence="2">
    <location>
        <begin position="330"/>
        <end position="376"/>
    </location>
</feature>
<proteinExistence type="predicted"/>
<feature type="domain" description="PAS" evidence="2">
    <location>
        <begin position="184"/>
        <end position="254"/>
    </location>
</feature>
<dbReference type="InterPro" id="IPR029787">
    <property type="entry name" value="Nucleotide_cyclase"/>
</dbReference>
<dbReference type="InterPro" id="IPR052155">
    <property type="entry name" value="Biofilm_reg_signaling"/>
</dbReference>
<dbReference type="SUPFAM" id="SSF141868">
    <property type="entry name" value="EAL domain-like"/>
    <property type="match status" value="1"/>
</dbReference>
<dbReference type="NCBIfam" id="TIGR00254">
    <property type="entry name" value="GGDEF"/>
    <property type="match status" value="1"/>
</dbReference>
<feature type="transmembrane region" description="Helical" evidence="1">
    <location>
        <begin position="80"/>
        <end position="100"/>
    </location>
</feature>
<dbReference type="Gene3D" id="3.20.20.450">
    <property type="entry name" value="EAL domain"/>
    <property type="match status" value="1"/>
</dbReference>
<evidence type="ECO:0000256" key="1">
    <source>
        <dbReference type="SAM" id="Phobius"/>
    </source>
</evidence>
<feature type="domain" description="GGDEF" evidence="4">
    <location>
        <begin position="462"/>
        <end position="594"/>
    </location>
</feature>
<dbReference type="Gene3D" id="3.30.70.270">
    <property type="match status" value="1"/>
</dbReference>
<dbReference type="KEGG" id="ccl:Clocl_0933"/>
<dbReference type="HOGENOM" id="CLU_000445_70_20_9"/>
<keyword evidence="1" id="KW-1133">Transmembrane helix</keyword>
<dbReference type="CDD" id="cd01949">
    <property type="entry name" value="GGDEF"/>
    <property type="match status" value="1"/>
</dbReference>
<evidence type="ECO:0000259" key="3">
    <source>
        <dbReference type="PROSITE" id="PS50883"/>
    </source>
</evidence>
<dbReference type="InterPro" id="IPR043128">
    <property type="entry name" value="Rev_trsase/Diguanyl_cyclase"/>
</dbReference>
<dbReference type="EMBL" id="CP003065">
    <property type="protein sequence ID" value="AEV67611.1"/>
    <property type="molecule type" value="Genomic_DNA"/>
</dbReference>
<feature type="transmembrane region" description="Helical" evidence="1">
    <location>
        <begin position="20"/>
        <end position="38"/>
    </location>
</feature>
<dbReference type="PANTHER" id="PTHR44757">
    <property type="entry name" value="DIGUANYLATE CYCLASE DGCP"/>
    <property type="match status" value="1"/>
</dbReference>
<dbReference type="GO" id="GO:0006355">
    <property type="term" value="P:regulation of DNA-templated transcription"/>
    <property type="evidence" value="ECO:0007669"/>
    <property type="project" value="InterPro"/>
</dbReference>